<dbReference type="EMBL" id="SJJZ01000002">
    <property type="protein sequence ID" value="TCC08439.1"/>
    <property type="molecule type" value="Genomic_DNA"/>
</dbReference>
<dbReference type="InterPro" id="IPR012347">
    <property type="entry name" value="Ferritin-like"/>
</dbReference>
<dbReference type="GO" id="GO:0008199">
    <property type="term" value="F:ferric iron binding"/>
    <property type="evidence" value="ECO:0007669"/>
    <property type="project" value="InterPro"/>
</dbReference>
<name>A0A4R0HL06_9ACTN</name>
<gene>
    <name evidence="4" type="ORF">E0H45_21410</name>
</gene>
<accession>A0A4R0HL06</accession>
<dbReference type="Gene3D" id="1.20.1260.10">
    <property type="match status" value="1"/>
</dbReference>
<dbReference type="PANTHER" id="PTHR42932">
    <property type="entry name" value="GENERAL STRESS PROTEIN 20U"/>
    <property type="match status" value="1"/>
</dbReference>
<comment type="similarity">
    <text evidence="1 2">Belongs to the Dps family.</text>
</comment>
<evidence type="ECO:0000313" key="4">
    <source>
        <dbReference type="EMBL" id="TCC08439.1"/>
    </source>
</evidence>
<dbReference type="PROSITE" id="PS00818">
    <property type="entry name" value="DPS_1"/>
    <property type="match status" value="1"/>
</dbReference>
<dbReference type="AlphaFoldDB" id="A0A4R0HL06"/>
<evidence type="ECO:0000256" key="1">
    <source>
        <dbReference type="ARBA" id="ARBA00009497"/>
    </source>
</evidence>
<proteinExistence type="inferred from homology"/>
<keyword evidence="5" id="KW-1185">Reference proteome</keyword>
<organism evidence="4 5">
    <name type="scientific">Kribbella soli</name>
    <dbReference type="NCBI Taxonomy" id="1124743"/>
    <lineage>
        <taxon>Bacteria</taxon>
        <taxon>Bacillati</taxon>
        <taxon>Actinomycetota</taxon>
        <taxon>Actinomycetes</taxon>
        <taxon>Propionibacteriales</taxon>
        <taxon>Kribbellaceae</taxon>
        <taxon>Kribbella</taxon>
    </lineage>
</organism>
<protein>
    <submittedName>
        <fullName evidence="4">DNA starvation/stationary phase protection protein</fullName>
    </submittedName>
</protein>
<evidence type="ECO:0000313" key="5">
    <source>
        <dbReference type="Proteomes" id="UP000292346"/>
    </source>
</evidence>
<dbReference type="InterPro" id="IPR009078">
    <property type="entry name" value="Ferritin-like_SF"/>
</dbReference>
<dbReference type="OrthoDB" id="9797687at2"/>
<dbReference type="PANTHER" id="PTHR42932:SF2">
    <property type="entry name" value="DNA PROTECTION DURING STARVATION PROTEIN 1"/>
    <property type="match status" value="1"/>
</dbReference>
<feature type="domain" description="Ferritin/DPS" evidence="3">
    <location>
        <begin position="27"/>
        <end position="164"/>
    </location>
</feature>
<dbReference type="Proteomes" id="UP000292346">
    <property type="component" value="Unassembled WGS sequence"/>
</dbReference>
<dbReference type="RefSeq" id="WP_131339871.1">
    <property type="nucleotide sequence ID" value="NZ_SJJZ01000002.1"/>
</dbReference>
<dbReference type="GO" id="GO:0016722">
    <property type="term" value="F:oxidoreductase activity, acting on metal ions"/>
    <property type="evidence" value="ECO:0007669"/>
    <property type="project" value="InterPro"/>
</dbReference>
<dbReference type="Pfam" id="PF00210">
    <property type="entry name" value="Ferritin"/>
    <property type="match status" value="1"/>
</dbReference>
<dbReference type="InterPro" id="IPR023188">
    <property type="entry name" value="DPS_DNA-bd_CS"/>
</dbReference>
<dbReference type="InterPro" id="IPR002177">
    <property type="entry name" value="DPS_DNA-bd"/>
</dbReference>
<dbReference type="CDD" id="cd01043">
    <property type="entry name" value="DPS"/>
    <property type="match status" value="1"/>
</dbReference>
<dbReference type="PIRSF" id="PIRSF005900">
    <property type="entry name" value="Dps"/>
    <property type="match status" value="1"/>
</dbReference>
<dbReference type="PRINTS" id="PR01346">
    <property type="entry name" value="HELNAPAPROT"/>
</dbReference>
<evidence type="ECO:0000259" key="3">
    <source>
        <dbReference type="Pfam" id="PF00210"/>
    </source>
</evidence>
<sequence length="167" mass="17901">MSTEAVANSVQLPPLENPNERAAVGAELQVVLQDLIDLSLVGKQLHWSVVGAAAHGLHLFLDELVGEWRELADVVAERAVTLGFVPDGQSSAVAAGSRVEPVAVRSLADHVVVWELGRRVAAVAERIRARLESIGAADLVTQDVLVRVVGALEKQQWLLRVQLGEKA</sequence>
<dbReference type="InterPro" id="IPR008331">
    <property type="entry name" value="Ferritin_DPS_dom"/>
</dbReference>
<evidence type="ECO:0000256" key="2">
    <source>
        <dbReference type="RuleBase" id="RU003875"/>
    </source>
</evidence>
<reference evidence="4 5" key="1">
    <citation type="submission" date="2019-02" db="EMBL/GenBank/DDBJ databases">
        <title>Kribbella capetownensis sp. nov. and Kribbella speibonae sp. nov., isolated from soil.</title>
        <authorList>
            <person name="Curtis S.M."/>
            <person name="Norton I."/>
            <person name="Everest G.J."/>
            <person name="Meyers P.R."/>
        </authorList>
    </citation>
    <scope>NUCLEOTIDE SEQUENCE [LARGE SCALE GENOMIC DNA]</scope>
    <source>
        <strain evidence="4 5">KCTC 29219</strain>
    </source>
</reference>
<dbReference type="SUPFAM" id="SSF47240">
    <property type="entry name" value="Ferritin-like"/>
    <property type="match status" value="1"/>
</dbReference>
<comment type="caution">
    <text evidence="4">The sequence shown here is derived from an EMBL/GenBank/DDBJ whole genome shotgun (WGS) entry which is preliminary data.</text>
</comment>